<organism evidence="1 2">
    <name type="scientific">Heterodera trifolii</name>
    <dbReference type="NCBI Taxonomy" id="157864"/>
    <lineage>
        <taxon>Eukaryota</taxon>
        <taxon>Metazoa</taxon>
        <taxon>Ecdysozoa</taxon>
        <taxon>Nematoda</taxon>
        <taxon>Chromadorea</taxon>
        <taxon>Rhabditida</taxon>
        <taxon>Tylenchina</taxon>
        <taxon>Tylenchomorpha</taxon>
        <taxon>Tylenchoidea</taxon>
        <taxon>Heteroderidae</taxon>
        <taxon>Heteroderinae</taxon>
        <taxon>Heterodera</taxon>
    </lineage>
</organism>
<proteinExistence type="predicted"/>
<evidence type="ECO:0000313" key="2">
    <source>
        <dbReference type="Proteomes" id="UP001620626"/>
    </source>
</evidence>
<reference evidence="1 2" key="1">
    <citation type="submission" date="2024-10" db="EMBL/GenBank/DDBJ databases">
        <authorList>
            <person name="Kim D."/>
        </authorList>
    </citation>
    <scope>NUCLEOTIDE SEQUENCE [LARGE SCALE GENOMIC DNA]</scope>
    <source>
        <strain evidence="1">BH-2024</strain>
    </source>
</reference>
<dbReference type="EMBL" id="JBICBT010000581">
    <property type="protein sequence ID" value="KAL3108890.1"/>
    <property type="molecule type" value="Genomic_DNA"/>
</dbReference>
<dbReference type="Proteomes" id="UP001620626">
    <property type="component" value="Unassembled WGS sequence"/>
</dbReference>
<protein>
    <submittedName>
        <fullName evidence="1">Uncharacterized protein</fullName>
    </submittedName>
</protein>
<accession>A0ABD2L0Z2</accession>
<gene>
    <name evidence="1" type="ORF">niasHT_011440</name>
</gene>
<evidence type="ECO:0000313" key="1">
    <source>
        <dbReference type="EMBL" id="KAL3108890.1"/>
    </source>
</evidence>
<dbReference type="AlphaFoldDB" id="A0ABD2L0Z2"/>
<keyword evidence="2" id="KW-1185">Reference proteome</keyword>
<comment type="caution">
    <text evidence="1">The sequence shown here is derived from an EMBL/GenBank/DDBJ whole genome shotgun (WGS) entry which is preliminary data.</text>
</comment>
<name>A0ABD2L0Z2_9BILA</name>
<sequence length="90" mass="10052">MDDKLQKLTDQFARLSLGVRAWPEPKNSSRLQTTSAELTTFSNDQKKVTISCATTRNDGADKGLSKQQHLFGGTSKKIFEVNIKRISHNS</sequence>